<reference evidence="1 2" key="1">
    <citation type="submission" date="2016-10" db="EMBL/GenBank/DDBJ databases">
        <authorList>
            <person name="de Groot N.N."/>
        </authorList>
    </citation>
    <scope>NUCLEOTIDE SEQUENCE [LARGE SCALE GENOMIC DNA]</scope>
    <source>
        <strain evidence="1 2">DSM 11978</strain>
    </source>
</reference>
<accession>A0A1H7KBR7</accession>
<dbReference type="EMBL" id="FOAK01000006">
    <property type="protein sequence ID" value="SEK84331.1"/>
    <property type="molecule type" value="Genomic_DNA"/>
</dbReference>
<gene>
    <name evidence="1" type="ORF">SAMN05216439_1542</name>
</gene>
<dbReference type="OrthoDB" id="78491at2157"/>
<organism evidence="1 2">
    <name type="scientific">Methanobrevibacter gottschalkii</name>
    <dbReference type="NCBI Taxonomy" id="190974"/>
    <lineage>
        <taxon>Archaea</taxon>
        <taxon>Methanobacteriati</taxon>
        <taxon>Methanobacteriota</taxon>
        <taxon>Methanomada group</taxon>
        <taxon>Methanobacteria</taxon>
        <taxon>Methanobacteriales</taxon>
        <taxon>Methanobacteriaceae</taxon>
        <taxon>Methanobrevibacter</taxon>
    </lineage>
</organism>
<sequence length="67" mass="7770">MGSAEEVGKYLKKLYKNYKDAKSKGEVLKFVKSNIKELFALSLYFESIETVNLLINLFLYELEKDKG</sequence>
<dbReference type="Proteomes" id="UP000199506">
    <property type="component" value="Unassembled WGS sequence"/>
</dbReference>
<dbReference type="AlphaFoldDB" id="A0A1H7KBR7"/>
<protein>
    <submittedName>
        <fullName evidence="1">Uncharacterized protein</fullName>
    </submittedName>
</protein>
<dbReference type="RefSeq" id="WP_069575513.1">
    <property type="nucleotide sequence ID" value="NZ_FOAK01000006.1"/>
</dbReference>
<evidence type="ECO:0000313" key="2">
    <source>
        <dbReference type="Proteomes" id="UP000199506"/>
    </source>
</evidence>
<dbReference type="STRING" id="190974.SAMN05216439_1542"/>
<evidence type="ECO:0000313" key="1">
    <source>
        <dbReference type="EMBL" id="SEK84331.1"/>
    </source>
</evidence>
<proteinExistence type="predicted"/>
<name>A0A1H7KBR7_9EURY</name>